<evidence type="ECO:0000313" key="1">
    <source>
        <dbReference type="EMBL" id="OWM90607.1"/>
    </source>
</evidence>
<protein>
    <submittedName>
        <fullName evidence="1">Uncharacterized protein</fullName>
    </submittedName>
</protein>
<accession>A0A218XZX1</accession>
<dbReference type="Proteomes" id="UP000197138">
    <property type="component" value="Unassembled WGS sequence"/>
</dbReference>
<dbReference type="AlphaFoldDB" id="A0A218XZX1"/>
<name>A0A218XZX1_PUNGR</name>
<gene>
    <name evidence="1" type="ORF">CDL15_Pgr014910</name>
</gene>
<proteinExistence type="predicted"/>
<sequence>MAKGGSIVVGDSALIRRSFAPPRRRGPQSQLLAGRTWSSSAGLGWLSSAMAATRRPGGCDDTPPPLRFRRSVEVSLDGVVSRSPTGSRHLLAPSRSVRERGVNPQFLGSTQQRLAGFDPPRLDLAEVDQIRPDRCWLIRPGRRTPSTWIELPDPTICSPTTLAPIQLAPSISTAPAPIRSATSSLVCLIIPTVPVMD</sequence>
<evidence type="ECO:0000313" key="2">
    <source>
        <dbReference type="Proteomes" id="UP000197138"/>
    </source>
</evidence>
<reference evidence="2" key="1">
    <citation type="journal article" date="2017" name="Plant J.">
        <title>The pomegranate (Punica granatum L.) genome and the genomics of punicalagin biosynthesis.</title>
        <authorList>
            <person name="Qin G."/>
            <person name="Xu C."/>
            <person name="Ming R."/>
            <person name="Tang H."/>
            <person name="Guyot R."/>
            <person name="Kramer E.M."/>
            <person name="Hu Y."/>
            <person name="Yi X."/>
            <person name="Qi Y."/>
            <person name="Xu X."/>
            <person name="Gao Z."/>
            <person name="Pan H."/>
            <person name="Jian J."/>
            <person name="Tian Y."/>
            <person name="Yue Z."/>
            <person name="Xu Y."/>
        </authorList>
    </citation>
    <scope>NUCLEOTIDE SEQUENCE [LARGE SCALE GENOMIC DNA]</scope>
    <source>
        <strain evidence="2">cv. Dabenzi</strain>
    </source>
</reference>
<organism evidence="1 2">
    <name type="scientific">Punica granatum</name>
    <name type="common">Pomegranate</name>
    <dbReference type="NCBI Taxonomy" id="22663"/>
    <lineage>
        <taxon>Eukaryota</taxon>
        <taxon>Viridiplantae</taxon>
        <taxon>Streptophyta</taxon>
        <taxon>Embryophyta</taxon>
        <taxon>Tracheophyta</taxon>
        <taxon>Spermatophyta</taxon>
        <taxon>Magnoliopsida</taxon>
        <taxon>eudicotyledons</taxon>
        <taxon>Gunneridae</taxon>
        <taxon>Pentapetalae</taxon>
        <taxon>rosids</taxon>
        <taxon>malvids</taxon>
        <taxon>Myrtales</taxon>
        <taxon>Lythraceae</taxon>
        <taxon>Punica</taxon>
    </lineage>
</organism>
<dbReference type="EMBL" id="MTKT01000548">
    <property type="protein sequence ID" value="OWM90607.1"/>
    <property type="molecule type" value="Genomic_DNA"/>
</dbReference>
<comment type="caution">
    <text evidence="1">The sequence shown here is derived from an EMBL/GenBank/DDBJ whole genome shotgun (WGS) entry which is preliminary data.</text>
</comment>